<reference evidence="7 8" key="1">
    <citation type="submission" date="2023-09" db="EMBL/GenBank/DDBJ databases">
        <title>Pangenome analysis of Batrachochytrium dendrobatidis and related Chytrids.</title>
        <authorList>
            <person name="Yacoub M.N."/>
            <person name="Stajich J.E."/>
            <person name="James T.Y."/>
        </authorList>
    </citation>
    <scope>NUCLEOTIDE SEQUENCE [LARGE SCALE GENOMIC DNA]</scope>
    <source>
        <strain evidence="7 8">JEL0888</strain>
    </source>
</reference>
<name>A0ABR4NDW4_9FUNG</name>
<dbReference type="SUPFAM" id="SSF53474">
    <property type="entry name" value="alpha/beta-Hydrolases"/>
    <property type="match status" value="1"/>
</dbReference>
<sequence>MLTQISAAACHGGTVLKLAHASPLLGCDMKLSVFLPAGAALRPSDAAVDAAARLPTLLFLSGLTCNEDNFITKACAVRTAARLGLVLVCPDTSPRGLGIAGEDDSWDFGTGAGFYVDATEPKWARYQMFSYITRELPALLQAQLPVDPLRMSIFGHSMGGHGALVCALRNPGTFKSVSAFAPISNPINCPWGHKAFGGYLGTDNKDAWKAYDATELTRGYSGPEVPVLVDQGAEDSFLKNGQLLPDNLVAAAASNPRMHLEYRLHKDYDHSYWFIQTFIDDHLEFHHKHLTA</sequence>
<dbReference type="Pfam" id="PF00756">
    <property type="entry name" value="Esterase"/>
    <property type="match status" value="1"/>
</dbReference>
<keyword evidence="6" id="KW-0963">Cytoplasm</keyword>
<evidence type="ECO:0000313" key="8">
    <source>
        <dbReference type="Proteomes" id="UP001527925"/>
    </source>
</evidence>
<comment type="catalytic activity">
    <reaction evidence="6">
        <text>S-formylglutathione + H2O = formate + glutathione + H(+)</text>
        <dbReference type="Rhea" id="RHEA:14961"/>
        <dbReference type="ChEBI" id="CHEBI:15377"/>
        <dbReference type="ChEBI" id="CHEBI:15378"/>
        <dbReference type="ChEBI" id="CHEBI:15740"/>
        <dbReference type="ChEBI" id="CHEBI:57688"/>
        <dbReference type="ChEBI" id="CHEBI:57925"/>
        <dbReference type="EC" id="3.1.2.12"/>
    </reaction>
</comment>
<dbReference type="Gene3D" id="3.40.50.1820">
    <property type="entry name" value="alpha/beta hydrolase"/>
    <property type="match status" value="1"/>
</dbReference>
<dbReference type="NCBIfam" id="TIGR02821">
    <property type="entry name" value="fghA_ester_D"/>
    <property type="match status" value="1"/>
</dbReference>
<dbReference type="EMBL" id="JADGIZ020000010">
    <property type="protein sequence ID" value="KAL2917644.1"/>
    <property type="molecule type" value="Genomic_DNA"/>
</dbReference>
<comment type="subcellular location">
    <subcellularLocation>
        <location evidence="6">Cytoplasm</location>
    </subcellularLocation>
</comment>
<dbReference type="EC" id="3.1.2.12" evidence="2 6"/>
<keyword evidence="4 6" id="KW-0719">Serine esterase</keyword>
<dbReference type="Proteomes" id="UP001527925">
    <property type="component" value="Unassembled WGS sequence"/>
</dbReference>
<evidence type="ECO:0000256" key="1">
    <source>
        <dbReference type="ARBA" id="ARBA00005622"/>
    </source>
</evidence>
<evidence type="ECO:0000313" key="7">
    <source>
        <dbReference type="EMBL" id="KAL2917644.1"/>
    </source>
</evidence>
<accession>A0ABR4NDW4</accession>
<evidence type="ECO:0000256" key="4">
    <source>
        <dbReference type="ARBA" id="ARBA00022487"/>
    </source>
</evidence>
<gene>
    <name evidence="7" type="ORF">HK105_202931</name>
</gene>
<evidence type="ECO:0000256" key="2">
    <source>
        <dbReference type="ARBA" id="ARBA00012479"/>
    </source>
</evidence>
<dbReference type="PANTHER" id="PTHR10061:SF0">
    <property type="entry name" value="S-FORMYLGLUTATHIONE HYDROLASE"/>
    <property type="match status" value="1"/>
</dbReference>
<protein>
    <recommendedName>
        <fullName evidence="3 6">S-formylglutathione hydrolase</fullName>
        <ecNumber evidence="2 6">3.1.2.12</ecNumber>
    </recommendedName>
</protein>
<comment type="caution">
    <text evidence="7">The sequence shown here is derived from an EMBL/GenBank/DDBJ whole genome shotgun (WGS) entry which is preliminary data.</text>
</comment>
<proteinExistence type="inferred from homology"/>
<keyword evidence="5 6" id="KW-0378">Hydrolase</keyword>
<keyword evidence="8" id="KW-1185">Reference proteome</keyword>
<evidence type="ECO:0000256" key="6">
    <source>
        <dbReference type="RuleBase" id="RU363068"/>
    </source>
</evidence>
<comment type="similarity">
    <text evidence="1 6">Belongs to the esterase D family.</text>
</comment>
<dbReference type="InterPro" id="IPR000801">
    <property type="entry name" value="Esterase-like"/>
</dbReference>
<dbReference type="InterPro" id="IPR029058">
    <property type="entry name" value="AB_hydrolase_fold"/>
</dbReference>
<evidence type="ECO:0000256" key="5">
    <source>
        <dbReference type="ARBA" id="ARBA00022801"/>
    </source>
</evidence>
<dbReference type="InterPro" id="IPR014186">
    <property type="entry name" value="S-formylglutathione_hydrol"/>
</dbReference>
<comment type="function">
    <text evidence="6">Serine hydrolase involved in the detoxification of formaldehyde.</text>
</comment>
<evidence type="ECO:0000256" key="3">
    <source>
        <dbReference type="ARBA" id="ARBA00016774"/>
    </source>
</evidence>
<organism evidence="7 8">
    <name type="scientific">Polyrhizophydium stewartii</name>
    <dbReference type="NCBI Taxonomy" id="2732419"/>
    <lineage>
        <taxon>Eukaryota</taxon>
        <taxon>Fungi</taxon>
        <taxon>Fungi incertae sedis</taxon>
        <taxon>Chytridiomycota</taxon>
        <taxon>Chytridiomycota incertae sedis</taxon>
        <taxon>Chytridiomycetes</taxon>
        <taxon>Rhizophydiales</taxon>
        <taxon>Rhizophydiales incertae sedis</taxon>
        <taxon>Polyrhizophydium</taxon>
    </lineage>
</organism>
<dbReference type="PANTHER" id="PTHR10061">
    <property type="entry name" value="S-FORMYLGLUTATHIONE HYDROLASE"/>
    <property type="match status" value="1"/>
</dbReference>